<evidence type="ECO:0000256" key="1">
    <source>
        <dbReference type="SAM" id="Phobius"/>
    </source>
</evidence>
<accession>A0A2I2FBR2</accession>
<keyword evidence="1" id="KW-1133">Transmembrane helix</keyword>
<dbReference type="GeneID" id="36519786"/>
<dbReference type="Pfam" id="PF20684">
    <property type="entry name" value="Fung_rhodopsin"/>
    <property type="match status" value="1"/>
</dbReference>
<evidence type="ECO:0000313" key="3">
    <source>
        <dbReference type="EMBL" id="PLB38047.1"/>
    </source>
</evidence>
<sequence>MSALIMVSLRVVQRVWIKKSFGWDDGLILMGFACAVPLNVLAFPLQAYDLGTNITICFGVFNTLVMIFQCTPVDYFWTSWTGETSGTCIDINVMF</sequence>
<name>A0A2I2FBR2_ASPCN</name>
<feature type="domain" description="Rhodopsin" evidence="2">
    <location>
        <begin position="54"/>
        <end position="94"/>
    </location>
</feature>
<dbReference type="Proteomes" id="UP000234585">
    <property type="component" value="Unassembled WGS sequence"/>
</dbReference>
<keyword evidence="4" id="KW-1185">Reference proteome</keyword>
<feature type="transmembrane region" description="Helical" evidence="1">
    <location>
        <begin position="50"/>
        <end position="68"/>
    </location>
</feature>
<keyword evidence="1" id="KW-0472">Membrane</keyword>
<evidence type="ECO:0000313" key="4">
    <source>
        <dbReference type="Proteomes" id="UP000234585"/>
    </source>
</evidence>
<evidence type="ECO:0000259" key="2">
    <source>
        <dbReference type="Pfam" id="PF20684"/>
    </source>
</evidence>
<proteinExistence type="predicted"/>
<organism evidence="3 4">
    <name type="scientific">Aspergillus candidus</name>
    <dbReference type="NCBI Taxonomy" id="41067"/>
    <lineage>
        <taxon>Eukaryota</taxon>
        <taxon>Fungi</taxon>
        <taxon>Dikarya</taxon>
        <taxon>Ascomycota</taxon>
        <taxon>Pezizomycotina</taxon>
        <taxon>Eurotiomycetes</taxon>
        <taxon>Eurotiomycetidae</taxon>
        <taxon>Eurotiales</taxon>
        <taxon>Aspergillaceae</taxon>
        <taxon>Aspergillus</taxon>
        <taxon>Aspergillus subgen. Circumdati</taxon>
    </lineage>
</organism>
<dbReference type="AlphaFoldDB" id="A0A2I2FBR2"/>
<dbReference type="STRING" id="41067.A0A2I2FBR2"/>
<dbReference type="RefSeq" id="XP_024672059.1">
    <property type="nucleotide sequence ID" value="XM_024812626.1"/>
</dbReference>
<protein>
    <recommendedName>
        <fullName evidence="2">Rhodopsin domain-containing protein</fullName>
    </recommendedName>
</protein>
<reference evidence="3 4" key="1">
    <citation type="submission" date="2017-12" db="EMBL/GenBank/DDBJ databases">
        <authorList>
            <consortium name="DOE Joint Genome Institute"/>
            <person name="Haridas S."/>
            <person name="Kjaerbolling I."/>
            <person name="Vesth T.C."/>
            <person name="Frisvad J.C."/>
            <person name="Nybo J.L."/>
            <person name="Theobald S."/>
            <person name="Kuo A."/>
            <person name="Bowyer P."/>
            <person name="Matsuda Y."/>
            <person name="Mondo S."/>
            <person name="Lyhne E.K."/>
            <person name="Kogle M.E."/>
            <person name="Clum A."/>
            <person name="Lipzen A."/>
            <person name="Salamov A."/>
            <person name="Ngan C.Y."/>
            <person name="Daum C."/>
            <person name="Chiniquy J."/>
            <person name="Barry K."/>
            <person name="LaButti K."/>
            <person name="Simmons B.A."/>
            <person name="Magnuson J.K."/>
            <person name="Mortensen U.H."/>
            <person name="Larsen T.O."/>
            <person name="Grigoriev I.V."/>
            <person name="Baker S.E."/>
            <person name="Andersen M.R."/>
            <person name="Nordberg H.P."/>
            <person name="Cantor M.N."/>
            <person name="Hua S.X."/>
        </authorList>
    </citation>
    <scope>NUCLEOTIDE SEQUENCE [LARGE SCALE GENOMIC DNA]</scope>
    <source>
        <strain evidence="3 4">CBS 102.13</strain>
    </source>
</reference>
<feature type="transmembrane region" description="Helical" evidence="1">
    <location>
        <begin position="21"/>
        <end position="44"/>
    </location>
</feature>
<gene>
    <name evidence="3" type="ORF">BDW47DRAFT_105736</name>
</gene>
<dbReference type="EMBL" id="KZ559138">
    <property type="protein sequence ID" value="PLB38047.1"/>
    <property type="molecule type" value="Genomic_DNA"/>
</dbReference>
<dbReference type="OrthoDB" id="2496787at2759"/>
<keyword evidence="1" id="KW-0812">Transmembrane</keyword>
<feature type="non-terminal residue" evidence="3">
    <location>
        <position position="95"/>
    </location>
</feature>
<dbReference type="InterPro" id="IPR049326">
    <property type="entry name" value="Rhodopsin_dom_fungi"/>
</dbReference>